<comment type="caution">
    <text evidence="7">The sequence shown here is derived from an EMBL/GenBank/DDBJ whole genome shotgun (WGS) entry which is preliminary data.</text>
</comment>
<evidence type="ECO:0000256" key="4">
    <source>
        <dbReference type="ARBA" id="ARBA00022777"/>
    </source>
</evidence>
<dbReference type="InterPro" id="IPR008271">
    <property type="entry name" value="Ser/Thr_kinase_AS"/>
</dbReference>
<dbReference type="InterPro" id="IPR011009">
    <property type="entry name" value="Kinase-like_dom_sf"/>
</dbReference>
<reference evidence="7 8" key="1">
    <citation type="journal article" date="2016" name="Nat. Commun.">
        <title>Thousands of microbial genomes shed light on interconnected biogeochemical processes in an aquifer system.</title>
        <authorList>
            <person name="Anantharaman K."/>
            <person name="Brown C.T."/>
            <person name="Hug L.A."/>
            <person name="Sharon I."/>
            <person name="Castelle C.J."/>
            <person name="Probst A.J."/>
            <person name="Thomas B.C."/>
            <person name="Singh A."/>
            <person name="Wilkins M.J."/>
            <person name="Karaoz U."/>
            <person name="Brodie E.L."/>
            <person name="Williams K.H."/>
            <person name="Hubbard S.S."/>
            <person name="Banfield J.F."/>
        </authorList>
    </citation>
    <scope>NUCLEOTIDE SEQUENCE [LARGE SCALE GENOMIC DNA]</scope>
</reference>
<dbReference type="InterPro" id="IPR000719">
    <property type="entry name" value="Prot_kinase_dom"/>
</dbReference>
<evidence type="ECO:0000256" key="1">
    <source>
        <dbReference type="ARBA" id="ARBA00022527"/>
    </source>
</evidence>
<dbReference type="EMBL" id="MFJN01000032">
    <property type="protein sequence ID" value="OGG20964.1"/>
    <property type="molecule type" value="Genomic_DNA"/>
</dbReference>
<keyword evidence="1" id="KW-0723">Serine/threonine-protein kinase</keyword>
<accession>A0A1F6A8S0</accession>
<dbReference type="SUPFAM" id="SSF56112">
    <property type="entry name" value="Protein kinase-like (PK-like)"/>
    <property type="match status" value="1"/>
</dbReference>
<dbReference type="PROSITE" id="PS00108">
    <property type="entry name" value="PROTEIN_KINASE_ST"/>
    <property type="match status" value="1"/>
</dbReference>
<dbReference type="AlphaFoldDB" id="A0A1F6A8S0"/>
<gene>
    <name evidence="7" type="ORF">A3D03_00005</name>
</gene>
<dbReference type="Gene3D" id="1.10.510.10">
    <property type="entry name" value="Transferase(Phosphotransferase) domain 1"/>
    <property type="match status" value="1"/>
</dbReference>
<protein>
    <recommendedName>
        <fullName evidence="6">Protein kinase domain-containing protein</fullName>
    </recommendedName>
</protein>
<dbReference type="PANTHER" id="PTHR24351">
    <property type="entry name" value="RIBOSOMAL PROTEIN S6 KINASE"/>
    <property type="match status" value="1"/>
</dbReference>
<dbReference type="Gene3D" id="3.30.200.20">
    <property type="entry name" value="Phosphorylase Kinase, domain 1"/>
    <property type="match status" value="1"/>
</dbReference>
<evidence type="ECO:0000256" key="2">
    <source>
        <dbReference type="ARBA" id="ARBA00022679"/>
    </source>
</evidence>
<evidence type="ECO:0000313" key="8">
    <source>
        <dbReference type="Proteomes" id="UP000177092"/>
    </source>
</evidence>
<evidence type="ECO:0000313" key="7">
    <source>
        <dbReference type="EMBL" id="OGG20964.1"/>
    </source>
</evidence>
<dbReference type="GO" id="GO:0005524">
    <property type="term" value="F:ATP binding"/>
    <property type="evidence" value="ECO:0007669"/>
    <property type="project" value="UniProtKB-KW"/>
</dbReference>
<evidence type="ECO:0000259" key="6">
    <source>
        <dbReference type="PROSITE" id="PS50011"/>
    </source>
</evidence>
<keyword evidence="3" id="KW-0547">Nucleotide-binding</keyword>
<dbReference type="Proteomes" id="UP000177092">
    <property type="component" value="Unassembled WGS sequence"/>
</dbReference>
<proteinExistence type="predicted"/>
<feature type="domain" description="Protein kinase" evidence="6">
    <location>
        <begin position="78"/>
        <end position="348"/>
    </location>
</feature>
<dbReference type="CDD" id="cd14014">
    <property type="entry name" value="STKc_PknB_like"/>
    <property type="match status" value="1"/>
</dbReference>
<sequence length="358" mass="40763">MIDAPPDLPPRPEPKLDSRLVLYEPSLEFVDKSHVSKTVTDDGDEFFDQDQIPVYPTGEHFIKFVLPSDAPELPRYILIEGGQRKSGGIGVIYEFWDRKLGKRVMGKNADYHTDSAHLKTLMEARMTARFNHPNIVSVHSIGIESDGNAYYIMDLIEGNDLISLLNEDKFTLPQIISTIHQAAQALSFIHQEGYIYADFKPGNIIIRPDGIIKLIDFGLTQKNVNNFIDVKTTTIRYASPELTTSMKATQSSDIYAFAVTVSAMLIDKKDFSRFADQIKIDPSLPEKFPIKNEFALIFDRHPELQQELIRIIYKSLDWEPAKRHTSVLELNAELQEVFKKLGFSHPQFGYPLFPDESL</sequence>
<dbReference type="Pfam" id="PF00069">
    <property type="entry name" value="Pkinase"/>
    <property type="match status" value="1"/>
</dbReference>
<name>A0A1F6A8S0_9BACT</name>
<evidence type="ECO:0000256" key="3">
    <source>
        <dbReference type="ARBA" id="ARBA00022741"/>
    </source>
</evidence>
<dbReference type="GO" id="GO:0004674">
    <property type="term" value="F:protein serine/threonine kinase activity"/>
    <property type="evidence" value="ECO:0007669"/>
    <property type="project" value="UniProtKB-KW"/>
</dbReference>
<keyword evidence="4" id="KW-0418">Kinase</keyword>
<dbReference type="PROSITE" id="PS50011">
    <property type="entry name" value="PROTEIN_KINASE_DOM"/>
    <property type="match status" value="1"/>
</dbReference>
<dbReference type="STRING" id="1798384.A3D03_00005"/>
<keyword evidence="2" id="KW-0808">Transferase</keyword>
<organism evidence="7 8">
    <name type="scientific">Candidatus Gottesmanbacteria bacterium RIFCSPHIGHO2_02_FULL_40_13</name>
    <dbReference type="NCBI Taxonomy" id="1798384"/>
    <lineage>
        <taxon>Bacteria</taxon>
        <taxon>Candidatus Gottesmaniibacteriota</taxon>
    </lineage>
</organism>
<keyword evidence="5" id="KW-0067">ATP-binding</keyword>
<evidence type="ECO:0000256" key="5">
    <source>
        <dbReference type="ARBA" id="ARBA00022840"/>
    </source>
</evidence>